<dbReference type="Gene3D" id="2.60.120.330">
    <property type="entry name" value="B-lactam Antibiotic, Isopenicillin N Synthase, Chain"/>
    <property type="match status" value="1"/>
</dbReference>
<dbReference type="PANTHER" id="PTHR47991">
    <property type="entry name" value="OXOGLUTARATE/IRON-DEPENDENT DIOXYGENASE"/>
    <property type="match status" value="1"/>
</dbReference>
<accession>A0A2I4FRL3</accession>
<reference evidence="5" key="1">
    <citation type="submission" date="2025-08" db="UniProtKB">
        <authorList>
            <consortium name="RefSeq"/>
        </authorList>
    </citation>
    <scope>IDENTIFICATION</scope>
    <source>
        <tissue evidence="5">Leaves</tissue>
    </source>
</reference>
<dbReference type="OrthoDB" id="288590at2759"/>
<keyword evidence="4" id="KW-1185">Reference proteome</keyword>
<dbReference type="Gramene" id="Jr04_09440_p1">
    <property type="protein sequence ID" value="cds.Jr04_09440_p1"/>
    <property type="gene ID" value="Jr04_09440"/>
</dbReference>
<evidence type="ECO:0000313" key="4">
    <source>
        <dbReference type="Proteomes" id="UP000235220"/>
    </source>
</evidence>
<evidence type="ECO:0000256" key="3">
    <source>
        <dbReference type="ARBA" id="ARBA00023004"/>
    </source>
</evidence>
<keyword evidence="1" id="KW-0479">Metal-binding</keyword>
<evidence type="ECO:0000256" key="2">
    <source>
        <dbReference type="ARBA" id="ARBA00022896"/>
    </source>
</evidence>
<keyword evidence="2" id="KW-0847">Vitamin C</keyword>
<dbReference type="InterPro" id="IPR005123">
    <property type="entry name" value="Oxoglu/Fe-dep_dioxygenase_dom"/>
</dbReference>
<dbReference type="AlphaFoldDB" id="A0A2I4FRL3"/>
<name>A0A2I4FRL3_JUGRE</name>
<protein>
    <submittedName>
        <fullName evidence="5">Protein DMR6-LIKE OXYGENASE 2-like</fullName>
    </submittedName>
</protein>
<dbReference type="InterPro" id="IPR050295">
    <property type="entry name" value="Plant_2OG-oxidoreductases"/>
</dbReference>
<dbReference type="Proteomes" id="UP000235220">
    <property type="component" value="Chromosome 4"/>
</dbReference>
<dbReference type="InterPro" id="IPR044861">
    <property type="entry name" value="IPNS-like_FE2OG_OXY"/>
</dbReference>
<dbReference type="GO" id="GO:0031418">
    <property type="term" value="F:L-ascorbic acid binding"/>
    <property type="evidence" value="ECO:0007669"/>
    <property type="project" value="UniProtKB-KW"/>
</dbReference>
<dbReference type="Pfam" id="PF03171">
    <property type="entry name" value="2OG-FeII_Oxy"/>
    <property type="match status" value="1"/>
</dbReference>
<dbReference type="InterPro" id="IPR027443">
    <property type="entry name" value="IPNS-like_sf"/>
</dbReference>
<dbReference type="SUPFAM" id="SSF51197">
    <property type="entry name" value="Clavaminate synthase-like"/>
    <property type="match status" value="1"/>
</dbReference>
<dbReference type="GO" id="GO:0046872">
    <property type="term" value="F:metal ion binding"/>
    <property type="evidence" value="ECO:0007669"/>
    <property type="project" value="UniProtKB-KW"/>
</dbReference>
<organism evidence="4 5">
    <name type="scientific">Juglans regia</name>
    <name type="common">English walnut</name>
    <dbReference type="NCBI Taxonomy" id="51240"/>
    <lineage>
        <taxon>Eukaryota</taxon>
        <taxon>Viridiplantae</taxon>
        <taxon>Streptophyta</taxon>
        <taxon>Embryophyta</taxon>
        <taxon>Tracheophyta</taxon>
        <taxon>Spermatophyta</taxon>
        <taxon>Magnoliopsida</taxon>
        <taxon>eudicotyledons</taxon>
        <taxon>Gunneridae</taxon>
        <taxon>Pentapetalae</taxon>
        <taxon>rosids</taxon>
        <taxon>fabids</taxon>
        <taxon>Fagales</taxon>
        <taxon>Juglandaceae</taxon>
        <taxon>Juglans</taxon>
    </lineage>
</organism>
<gene>
    <name evidence="5" type="primary">LOC109001441</name>
</gene>
<evidence type="ECO:0000256" key="1">
    <source>
        <dbReference type="ARBA" id="ARBA00022723"/>
    </source>
</evidence>
<sequence>MNLDSGLQIVATFLYPPCPEPEVAIGLPPHSDHGLLTLLIHTGIRDVQVQHKGNRVNVYANPNAFVVNIDDHMKILSNDKYKSAFHRALVNGTDAKISIPILFGQELEMVVSPASELVDNETNPPSFAVMKCREYLEMLQAKISAKLSHRN</sequence>
<dbReference type="GeneID" id="109001441"/>
<dbReference type="KEGG" id="jre:109001441"/>
<keyword evidence="3" id="KW-0408">Iron</keyword>
<dbReference type="PROSITE" id="PS51471">
    <property type="entry name" value="FE2OG_OXY"/>
    <property type="match status" value="1"/>
</dbReference>
<evidence type="ECO:0000313" key="5">
    <source>
        <dbReference type="RefSeq" id="XP_018834268.1"/>
    </source>
</evidence>
<dbReference type="RefSeq" id="XP_018834268.1">
    <property type="nucleotide sequence ID" value="XM_018978723.1"/>
</dbReference>
<dbReference type="STRING" id="51240.A0A2I4FRL3"/>
<proteinExistence type="predicted"/>